<feature type="compositionally biased region" description="Low complexity" evidence="1">
    <location>
        <begin position="28"/>
        <end position="37"/>
    </location>
</feature>
<organism evidence="2 3">
    <name type="scientific">Lentinula lateritia</name>
    <dbReference type="NCBI Taxonomy" id="40482"/>
    <lineage>
        <taxon>Eukaryota</taxon>
        <taxon>Fungi</taxon>
        <taxon>Dikarya</taxon>
        <taxon>Basidiomycota</taxon>
        <taxon>Agaricomycotina</taxon>
        <taxon>Agaricomycetes</taxon>
        <taxon>Agaricomycetidae</taxon>
        <taxon>Agaricales</taxon>
        <taxon>Marasmiineae</taxon>
        <taxon>Omphalotaceae</taxon>
        <taxon>Lentinula</taxon>
    </lineage>
</organism>
<feature type="compositionally biased region" description="Acidic residues" evidence="1">
    <location>
        <begin position="441"/>
        <end position="453"/>
    </location>
</feature>
<feature type="compositionally biased region" description="Low complexity" evidence="1">
    <location>
        <begin position="64"/>
        <end position="93"/>
    </location>
</feature>
<feature type="compositionally biased region" description="Basic and acidic residues" evidence="1">
    <location>
        <begin position="140"/>
        <end position="158"/>
    </location>
</feature>
<accession>A0A9W9AX51</accession>
<reference evidence="2" key="2">
    <citation type="journal article" date="2023" name="Proc. Natl. Acad. Sci. U.S.A.">
        <title>A global phylogenomic analysis of the shiitake genus Lentinula.</title>
        <authorList>
            <person name="Sierra-Patev S."/>
            <person name="Min B."/>
            <person name="Naranjo-Ortiz M."/>
            <person name="Looney B."/>
            <person name="Konkel Z."/>
            <person name="Slot J.C."/>
            <person name="Sakamoto Y."/>
            <person name="Steenwyk J.L."/>
            <person name="Rokas A."/>
            <person name="Carro J."/>
            <person name="Camarero S."/>
            <person name="Ferreira P."/>
            <person name="Molpeceres G."/>
            <person name="Ruiz-Duenas F.J."/>
            <person name="Serrano A."/>
            <person name="Henrissat B."/>
            <person name="Drula E."/>
            <person name="Hughes K.W."/>
            <person name="Mata J.L."/>
            <person name="Ishikawa N.K."/>
            <person name="Vargas-Isla R."/>
            <person name="Ushijima S."/>
            <person name="Smith C.A."/>
            <person name="Donoghue J."/>
            <person name="Ahrendt S."/>
            <person name="Andreopoulos W."/>
            <person name="He G."/>
            <person name="LaButti K."/>
            <person name="Lipzen A."/>
            <person name="Ng V."/>
            <person name="Riley R."/>
            <person name="Sandor L."/>
            <person name="Barry K."/>
            <person name="Martinez A.T."/>
            <person name="Xiao Y."/>
            <person name="Gibbons J.G."/>
            <person name="Terashima K."/>
            <person name="Grigoriev I.V."/>
            <person name="Hibbett D."/>
        </authorList>
    </citation>
    <scope>NUCLEOTIDE SEQUENCE</scope>
    <source>
        <strain evidence="2">Sp2 HRB7682 ss15</strain>
    </source>
</reference>
<evidence type="ECO:0000313" key="3">
    <source>
        <dbReference type="Proteomes" id="UP001150238"/>
    </source>
</evidence>
<name>A0A9W9AX51_9AGAR</name>
<feature type="compositionally biased region" description="Polar residues" evidence="1">
    <location>
        <begin position="94"/>
        <end position="104"/>
    </location>
</feature>
<protein>
    <submittedName>
        <fullName evidence="2">Uncharacterized protein</fullName>
    </submittedName>
</protein>
<feature type="region of interest" description="Disordered" evidence="1">
    <location>
        <begin position="305"/>
        <end position="346"/>
    </location>
</feature>
<feature type="compositionally biased region" description="Low complexity" evidence="1">
    <location>
        <begin position="457"/>
        <end position="491"/>
    </location>
</feature>
<feature type="region of interest" description="Disordered" evidence="1">
    <location>
        <begin position="229"/>
        <end position="271"/>
    </location>
</feature>
<dbReference type="EMBL" id="JANVFS010000004">
    <property type="protein sequence ID" value="KAJ4492607.1"/>
    <property type="molecule type" value="Genomic_DNA"/>
</dbReference>
<feature type="compositionally biased region" description="Polar residues" evidence="1">
    <location>
        <begin position="180"/>
        <end position="191"/>
    </location>
</feature>
<proteinExistence type="predicted"/>
<sequence>METKEEETSALTKKTSVKRRESDKRRSLPVSSATSSSPSPPSSSSPLPSKPPRAPPTGNMPKKSMSVSVSRTSSIRSTASAPTSSSMSTSTTTMKQTTNQASNMKSDRRSSAPPVGGSTNGHGRPAEPSGGTGLMSIVEDVAKADREGWGKIEKEKENIGAGSGLGVGLRVREEEEEGANTLSSNRKQPTSIALEDVRVPRGIDLEDLKEQMERERAEKLEKWGHVLSQYTEQAPSTGRPRSGSASAAISRRPTRGVRDTSHLDLGPTTPALAPLADIPVVKETPRMNTCGISLDRRCYLYKSQLQPPPQSQQTSPKGSQMGSSASTAIPTITSKRDVKGKGQETIDGFTDSGAIAIIGSTGADSIPSPPPSNLSTGTSSPPRLILYSLPTRVLLPLLSTLLHPFHLFLPTLHHGFSDSSSSDSSDAALISSYETGREVFDDLEDGDGNETETEIGQQSSNTIATTQTQAQNSSSISVPNPNPNPNANSPPDTMTTTPHLEDTGNNTNTP</sequence>
<feature type="compositionally biased region" description="Low complexity" evidence="1">
    <location>
        <begin position="235"/>
        <end position="251"/>
    </location>
</feature>
<feature type="compositionally biased region" description="Basic and acidic residues" evidence="1">
    <location>
        <begin position="334"/>
        <end position="344"/>
    </location>
</feature>
<feature type="compositionally biased region" description="Polar residues" evidence="1">
    <location>
        <begin position="492"/>
        <end position="510"/>
    </location>
</feature>
<evidence type="ECO:0000256" key="1">
    <source>
        <dbReference type="SAM" id="MobiDB-lite"/>
    </source>
</evidence>
<feature type="compositionally biased region" description="Low complexity" evidence="1">
    <location>
        <begin position="311"/>
        <end position="333"/>
    </location>
</feature>
<dbReference type="Proteomes" id="UP001150238">
    <property type="component" value="Unassembled WGS sequence"/>
</dbReference>
<feature type="region of interest" description="Disordered" evidence="1">
    <location>
        <begin position="360"/>
        <end position="380"/>
    </location>
</feature>
<gene>
    <name evidence="2" type="ORF">C8J55DRAFT_555577</name>
</gene>
<feature type="region of interest" description="Disordered" evidence="1">
    <location>
        <begin position="1"/>
        <end position="195"/>
    </location>
</feature>
<dbReference type="AlphaFoldDB" id="A0A9W9AX51"/>
<feature type="region of interest" description="Disordered" evidence="1">
    <location>
        <begin position="441"/>
        <end position="510"/>
    </location>
</feature>
<feature type="compositionally biased region" description="Pro residues" evidence="1">
    <location>
        <begin position="38"/>
        <end position="55"/>
    </location>
</feature>
<reference evidence="2" key="1">
    <citation type="submission" date="2022-08" db="EMBL/GenBank/DDBJ databases">
        <authorList>
            <consortium name="DOE Joint Genome Institute"/>
            <person name="Min B."/>
            <person name="Riley R."/>
            <person name="Sierra-Patev S."/>
            <person name="Naranjo-Ortiz M."/>
            <person name="Looney B."/>
            <person name="Konkel Z."/>
            <person name="Slot J.C."/>
            <person name="Sakamoto Y."/>
            <person name="Steenwyk J.L."/>
            <person name="Rokas A."/>
            <person name="Carro J."/>
            <person name="Camarero S."/>
            <person name="Ferreira P."/>
            <person name="Molpeceres G."/>
            <person name="Ruiz-Duenas F.J."/>
            <person name="Serrano A."/>
            <person name="Henrissat B."/>
            <person name="Drula E."/>
            <person name="Hughes K.W."/>
            <person name="Mata J.L."/>
            <person name="Ishikawa N.K."/>
            <person name="Vargas-Isla R."/>
            <person name="Ushijima S."/>
            <person name="Smith C.A."/>
            <person name="Ahrendt S."/>
            <person name="Andreopoulos W."/>
            <person name="He G."/>
            <person name="Labutti K."/>
            <person name="Lipzen A."/>
            <person name="Ng V."/>
            <person name="Sandor L."/>
            <person name="Barry K."/>
            <person name="Martinez A.T."/>
            <person name="Xiao Y."/>
            <person name="Gibbons J.G."/>
            <person name="Terashima K."/>
            <person name="Hibbett D.S."/>
            <person name="Grigoriev I.V."/>
        </authorList>
    </citation>
    <scope>NUCLEOTIDE SEQUENCE</scope>
    <source>
        <strain evidence="2">Sp2 HRB7682 ss15</strain>
    </source>
</reference>
<evidence type="ECO:0000313" key="2">
    <source>
        <dbReference type="EMBL" id="KAJ4492607.1"/>
    </source>
</evidence>
<comment type="caution">
    <text evidence="2">The sequence shown here is derived from an EMBL/GenBank/DDBJ whole genome shotgun (WGS) entry which is preliminary data.</text>
</comment>